<dbReference type="EMBL" id="AHNR02000005">
    <property type="protein sequence ID" value="EKR57140.1"/>
    <property type="molecule type" value="Genomic_DNA"/>
</dbReference>
<evidence type="ECO:0000313" key="3">
    <source>
        <dbReference type="Proteomes" id="UP000001340"/>
    </source>
</evidence>
<evidence type="ECO:0000313" key="2">
    <source>
        <dbReference type="EMBL" id="EKR57140.1"/>
    </source>
</evidence>
<dbReference type="EMBL" id="AHNR02000010">
    <property type="protein sequence ID" value="EKR56969.1"/>
    <property type="molecule type" value="Genomic_DNA"/>
</dbReference>
<gene>
    <name evidence="2" type="ORF">LEP1GSC105_4113</name>
    <name evidence="1" type="ORF">LEP1GSC105_4117</name>
</gene>
<protein>
    <submittedName>
        <fullName evidence="1">Uncharacterized protein</fullName>
    </submittedName>
</protein>
<reference evidence="1 3" key="1">
    <citation type="submission" date="2012-10" db="EMBL/GenBank/DDBJ databases">
        <authorList>
            <person name="Harkins D.M."/>
            <person name="Durkin A.S."/>
            <person name="Brinkac L.M."/>
            <person name="Haft D.H."/>
            <person name="Selengut J.D."/>
            <person name="Sanka R."/>
            <person name="DePew J."/>
            <person name="Purushe J."/>
            <person name="Chanthongthip A."/>
            <person name="Lattana O."/>
            <person name="Phetsouvanh R."/>
            <person name="Newton P.N."/>
            <person name="Vinetz J.M."/>
            <person name="Sutton G.G."/>
            <person name="Nierman W.C."/>
            <person name="Fouts D.E."/>
        </authorList>
    </citation>
    <scope>NUCLEOTIDE SEQUENCE [LARGE SCALE GENOMIC DNA]</scope>
    <source>
        <strain evidence="1 3">UI 12758</strain>
    </source>
</reference>
<sequence>MDKTTNARKESASSLFTQAGLTQITKNTYEQKQIEKSL</sequence>
<dbReference type="AlphaFoldDB" id="A0A0E2DBW9"/>
<accession>A0A0E2DBW9</accession>
<evidence type="ECO:0000313" key="1">
    <source>
        <dbReference type="EMBL" id="EKR56969.1"/>
    </source>
</evidence>
<proteinExistence type="predicted"/>
<dbReference type="Proteomes" id="UP000001340">
    <property type="component" value="Unassembled WGS sequence"/>
</dbReference>
<comment type="caution">
    <text evidence="1">The sequence shown here is derived from an EMBL/GenBank/DDBJ whole genome shotgun (WGS) entry which is preliminary data.</text>
</comment>
<name>A0A0E2DBW9_LEPIR</name>
<organism evidence="1 3">
    <name type="scientific">Leptospira interrogans str. UI 12758</name>
    <dbReference type="NCBI Taxonomy" id="1049938"/>
    <lineage>
        <taxon>Bacteria</taxon>
        <taxon>Pseudomonadati</taxon>
        <taxon>Spirochaetota</taxon>
        <taxon>Spirochaetia</taxon>
        <taxon>Leptospirales</taxon>
        <taxon>Leptospiraceae</taxon>
        <taxon>Leptospira</taxon>
    </lineage>
</organism>